<accession>A0A0R1VYZ8</accession>
<dbReference type="AlphaFoldDB" id="A0A0R1VYZ8"/>
<proteinExistence type="predicted"/>
<reference evidence="1 2" key="1">
    <citation type="journal article" date="2015" name="Genome Announc.">
        <title>Expanding the biotechnology potential of lactobacilli through comparative genomics of 213 strains and associated genera.</title>
        <authorList>
            <person name="Sun Z."/>
            <person name="Harris H.M."/>
            <person name="McCann A."/>
            <person name="Guo C."/>
            <person name="Argimon S."/>
            <person name="Zhang W."/>
            <person name="Yang X."/>
            <person name="Jeffery I.B."/>
            <person name="Cooney J.C."/>
            <person name="Kagawa T.F."/>
            <person name="Liu W."/>
            <person name="Song Y."/>
            <person name="Salvetti E."/>
            <person name="Wrobel A."/>
            <person name="Rasinkangas P."/>
            <person name="Parkhill J."/>
            <person name="Rea M.C."/>
            <person name="O'Sullivan O."/>
            <person name="Ritari J."/>
            <person name="Douillard F.P."/>
            <person name="Paul Ross R."/>
            <person name="Yang R."/>
            <person name="Briner A.E."/>
            <person name="Felis G.E."/>
            <person name="de Vos W.M."/>
            <person name="Barrangou R."/>
            <person name="Klaenhammer T.R."/>
            <person name="Caufield P.W."/>
            <person name="Cui Y."/>
            <person name="Zhang H."/>
            <person name="O'Toole P.W."/>
        </authorList>
    </citation>
    <scope>NUCLEOTIDE SEQUENCE [LARGE SCALE GENOMIC DNA]</scope>
    <source>
        <strain evidence="1 2">DSM 5007</strain>
    </source>
</reference>
<dbReference type="Proteomes" id="UP000051820">
    <property type="component" value="Unassembled WGS sequence"/>
</dbReference>
<comment type="caution">
    <text evidence="1">The sequence shown here is derived from an EMBL/GenBank/DDBJ whole genome shotgun (WGS) entry which is preliminary data.</text>
</comment>
<dbReference type="EMBL" id="AZGF01000027">
    <property type="protein sequence ID" value="KRM10559.1"/>
    <property type="molecule type" value="Genomic_DNA"/>
</dbReference>
<dbReference type="eggNOG" id="COG1694">
    <property type="taxonomic scope" value="Bacteria"/>
</dbReference>
<evidence type="ECO:0000313" key="1">
    <source>
        <dbReference type="EMBL" id="KRM10559.1"/>
    </source>
</evidence>
<organism evidence="1 2">
    <name type="scientific">Paucilactobacillus suebicus DSM 5007 = KCTC 3549</name>
    <dbReference type="NCBI Taxonomy" id="1423807"/>
    <lineage>
        <taxon>Bacteria</taxon>
        <taxon>Bacillati</taxon>
        <taxon>Bacillota</taxon>
        <taxon>Bacilli</taxon>
        <taxon>Lactobacillales</taxon>
        <taxon>Lactobacillaceae</taxon>
        <taxon>Paucilactobacillus</taxon>
    </lineage>
</organism>
<dbReference type="SUPFAM" id="SSF101386">
    <property type="entry name" value="all-alpha NTP pyrophosphatases"/>
    <property type="match status" value="1"/>
</dbReference>
<sequence>MHKFKLLNNWPINVPNISQEEKDYANKLFNNSNVWQTNPSFVIPDGNEKILDMATLALEYEAVSYKDSYDFYTVDLLTAYTNSHDSAEQTISNIKTAINDKLSQKSLVLYIAGLLRLKEFFPTDYQQLQQWILEYIDSDHPTLDIPYICTVATKSEYVNSFCKLNGINFNPDITQSRSELTIRQLQHSAHQVAVDHGWWNEPDEFGTLIALAHSELSEALQADRKNVDPDDPHGVPTELADCIIRILDMADYYGWDMQEVLEKKNEVNKHRAFKHGGRKY</sequence>
<keyword evidence="2" id="KW-1185">Reference proteome</keyword>
<dbReference type="PATRIC" id="fig|1423807.3.peg.1181"/>
<name>A0A0R1VYZ8_9LACO</name>
<evidence type="ECO:0008006" key="3">
    <source>
        <dbReference type="Google" id="ProtNLM"/>
    </source>
</evidence>
<dbReference type="RefSeq" id="WP_010623137.1">
    <property type="nucleotide sequence ID" value="NZ_AZGF01000027.1"/>
</dbReference>
<dbReference type="CDD" id="cd11542">
    <property type="entry name" value="NTP-PPase_u5"/>
    <property type="match status" value="1"/>
</dbReference>
<dbReference type="STRING" id="1423807.FD16_GL001161"/>
<gene>
    <name evidence="1" type="ORF">FD16_GL001161</name>
</gene>
<protein>
    <recommendedName>
        <fullName evidence="3">MazG nucleotide pyrophosphohydrolase</fullName>
    </recommendedName>
</protein>
<evidence type="ECO:0000313" key="2">
    <source>
        <dbReference type="Proteomes" id="UP000051820"/>
    </source>
</evidence>
<dbReference type="Gene3D" id="1.10.287.1080">
    <property type="entry name" value="MazG-like"/>
    <property type="match status" value="1"/>
</dbReference>